<proteinExistence type="predicted"/>
<accession>A0ACC0NQP1</accession>
<comment type="caution">
    <text evidence="1">The sequence shown here is derived from an EMBL/GenBank/DDBJ whole genome shotgun (WGS) entry which is preliminary data.</text>
</comment>
<keyword evidence="2" id="KW-1185">Reference proteome</keyword>
<gene>
    <name evidence="1" type="ORF">RHMOL_Rhmol05G0156100</name>
</gene>
<organism evidence="1 2">
    <name type="scientific">Rhododendron molle</name>
    <name type="common">Chinese azalea</name>
    <name type="synonym">Azalea mollis</name>
    <dbReference type="NCBI Taxonomy" id="49168"/>
    <lineage>
        <taxon>Eukaryota</taxon>
        <taxon>Viridiplantae</taxon>
        <taxon>Streptophyta</taxon>
        <taxon>Embryophyta</taxon>
        <taxon>Tracheophyta</taxon>
        <taxon>Spermatophyta</taxon>
        <taxon>Magnoliopsida</taxon>
        <taxon>eudicotyledons</taxon>
        <taxon>Gunneridae</taxon>
        <taxon>Pentapetalae</taxon>
        <taxon>asterids</taxon>
        <taxon>Ericales</taxon>
        <taxon>Ericaceae</taxon>
        <taxon>Ericoideae</taxon>
        <taxon>Rhodoreae</taxon>
        <taxon>Rhododendron</taxon>
    </lineage>
</organism>
<dbReference type="Proteomes" id="UP001062846">
    <property type="component" value="Chromosome 5"/>
</dbReference>
<evidence type="ECO:0000313" key="1">
    <source>
        <dbReference type="EMBL" id="KAI8555199.1"/>
    </source>
</evidence>
<dbReference type="EMBL" id="CM046392">
    <property type="protein sequence ID" value="KAI8555199.1"/>
    <property type="molecule type" value="Genomic_DNA"/>
</dbReference>
<name>A0ACC0NQP1_RHOML</name>
<evidence type="ECO:0000313" key="2">
    <source>
        <dbReference type="Proteomes" id="UP001062846"/>
    </source>
</evidence>
<reference evidence="1" key="1">
    <citation type="submission" date="2022-02" db="EMBL/GenBank/DDBJ databases">
        <title>Plant Genome Project.</title>
        <authorList>
            <person name="Zhang R.-G."/>
        </authorList>
    </citation>
    <scope>NUCLEOTIDE SEQUENCE</scope>
    <source>
        <strain evidence="1">AT1</strain>
    </source>
</reference>
<sequence length="294" mass="33473">MAKKFRLGKSFFSGSSHSLRRLSEAAKGKSVARSLDIDFPMGRQLLSWDVEQDMVLDDFGPEDFEAGWVWPSRLARSRATTEAKIREYSDPDYEPWEEVSSKWDHSDSENMDSKDGISLCPMTLVSWFLLVMLLWILRLAVTFMLSGSSDRCEKLEEPGNHSAVEVKVKEPSLMVNQPCSPDPQKSHKGCIDALEAWRTPHLIKLDMISKDSVSGPQNLRAKRIVAFWRYRVEDCDGSTTIHSDSQKQKKVDGIEGTDGCNKPIPPSLWSKRKRETVTEEDPHSYRAPQRHAFL</sequence>
<protein>
    <submittedName>
        <fullName evidence="1">Uncharacterized protein</fullName>
    </submittedName>
</protein>